<evidence type="ECO:0000313" key="4">
    <source>
        <dbReference type="Proteomes" id="UP001212498"/>
    </source>
</evidence>
<dbReference type="InterPro" id="IPR050879">
    <property type="entry name" value="Acyltransferase_3"/>
</dbReference>
<dbReference type="EMBL" id="JAPNUD010000088">
    <property type="protein sequence ID" value="MDA0644172.1"/>
    <property type="molecule type" value="Genomic_DNA"/>
</dbReference>
<keyword evidence="3" id="KW-0808">Transferase</keyword>
<evidence type="ECO:0000259" key="2">
    <source>
        <dbReference type="Pfam" id="PF01757"/>
    </source>
</evidence>
<keyword evidence="1" id="KW-0812">Transmembrane</keyword>
<dbReference type="InterPro" id="IPR002656">
    <property type="entry name" value="Acyl_transf_3_dom"/>
</dbReference>
<keyword evidence="1" id="KW-1133">Transmembrane helix</keyword>
<feature type="transmembrane region" description="Helical" evidence="1">
    <location>
        <begin position="147"/>
        <end position="167"/>
    </location>
</feature>
<feature type="transmembrane region" description="Helical" evidence="1">
    <location>
        <begin position="104"/>
        <end position="127"/>
    </location>
</feature>
<sequence length="396" mass="43136">MFYRGFADETPGVRALKRDAALDGIRALAALGVWLLHVASNTGVMYGEGMYAWLLSRLGMAVPVFFLLSGLLLYRPWAKAAIEGAPRPAAGLYLWRRALRVLPVYWLVASLALWAWTPLDWTGWVVWLLLLQNYVPGLHSAEGLYQMWTLPIEMAFYLVLPLLGWALHRWAARGGNVPARLLWGIAVLPVVSVATVVAARVLEVPDLALWLPYHLVFFACGMAMAVLSVWLGGSRVIGSLAPQLLVLAFLLYAVLSTPLAGPRTLTLPTLGESMVRMTLEAAVAVLLVAPFALAPDPGSLRHRLLGNPVAAYLGRISYSFFLWHAPVITLHRQITGDPPFTGDFTSLAVVSFIVSLLLSIASYHLIEHVALTLGRRRSAPARPPEAPAPQPVAPAA</sequence>
<dbReference type="PANTHER" id="PTHR23028">
    <property type="entry name" value="ACETYLTRANSFERASE"/>
    <property type="match status" value="1"/>
</dbReference>
<dbReference type="Proteomes" id="UP001212498">
    <property type="component" value="Unassembled WGS sequence"/>
</dbReference>
<proteinExistence type="predicted"/>
<dbReference type="RefSeq" id="WP_187281373.1">
    <property type="nucleotide sequence ID" value="NZ_BAABFD010000009.1"/>
</dbReference>
<protein>
    <submittedName>
        <fullName evidence="3">Acyltransferase</fullName>
    </submittedName>
</protein>
<feature type="transmembrane region" description="Helical" evidence="1">
    <location>
        <begin position="273"/>
        <end position="293"/>
    </location>
</feature>
<feature type="transmembrane region" description="Helical" evidence="1">
    <location>
        <begin position="51"/>
        <end position="74"/>
    </location>
</feature>
<dbReference type="GO" id="GO:0016746">
    <property type="term" value="F:acyltransferase activity"/>
    <property type="evidence" value="ECO:0007669"/>
    <property type="project" value="UniProtKB-KW"/>
</dbReference>
<feature type="transmembrane region" description="Helical" evidence="1">
    <location>
        <begin position="344"/>
        <end position="366"/>
    </location>
</feature>
<gene>
    <name evidence="3" type="ORF">OUY24_26385</name>
</gene>
<evidence type="ECO:0000256" key="1">
    <source>
        <dbReference type="SAM" id="Phobius"/>
    </source>
</evidence>
<feature type="transmembrane region" description="Helical" evidence="1">
    <location>
        <begin position="179"/>
        <end position="199"/>
    </location>
</feature>
<dbReference type="PANTHER" id="PTHR23028:SF53">
    <property type="entry name" value="ACYL_TRANSF_3 DOMAIN-CONTAINING PROTEIN"/>
    <property type="match status" value="1"/>
</dbReference>
<feature type="transmembrane region" description="Helical" evidence="1">
    <location>
        <begin position="211"/>
        <end position="232"/>
    </location>
</feature>
<reference evidence="3 4" key="1">
    <citation type="submission" date="2022-11" db="EMBL/GenBank/DDBJ databases">
        <title>Nonomuraea corallina sp. nov., a new species of the genus Nonomuraea isolated from sea side sediment in Thai sea.</title>
        <authorList>
            <person name="Ngamcharungchit C."/>
            <person name="Matsumoto A."/>
            <person name="Suriyachadkun C."/>
            <person name="Panbangred W."/>
            <person name="Inahashi Y."/>
            <person name="Intra B."/>
        </authorList>
    </citation>
    <scope>NUCLEOTIDE SEQUENCE [LARGE SCALE GENOMIC DNA]</scope>
    <source>
        <strain evidence="3 4">DSM 43553</strain>
    </source>
</reference>
<feature type="transmembrane region" description="Helical" evidence="1">
    <location>
        <begin position="244"/>
        <end position="261"/>
    </location>
</feature>
<feature type="transmembrane region" description="Helical" evidence="1">
    <location>
        <begin position="305"/>
        <end position="324"/>
    </location>
</feature>
<keyword evidence="3" id="KW-0012">Acyltransferase</keyword>
<evidence type="ECO:0000313" key="3">
    <source>
        <dbReference type="EMBL" id="MDA0644172.1"/>
    </source>
</evidence>
<name>A0ABT4T3V0_9ACTN</name>
<comment type="caution">
    <text evidence="3">The sequence shown here is derived from an EMBL/GenBank/DDBJ whole genome shotgun (WGS) entry which is preliminary data.</text>
</comment>
<keyword evidence="1" id="KW-0472">Membrane</keyword>
<dbReference type="Pfam" id="PF01757">
    <property type="entry name" value="Acyl_transf_3"/>
    <property type="match status" value="1"/>
</dbReference>
<accession>A0ABT4T3V0</accession>
<feature type="transmembrane region" description="Helical" evidence="1">
    <location>
        <begin position="20"/>
        <end position="39"/>
    </location>
</feature>
<keyword evidence="4" id="KW-1185">Reference proteome</keyword>
<organism evidence="3 4">
    <name type="scientific">Nonomuraea ferruginea</name>
    <dbReference type="NCBI Taxonomy" id="46174"/>
    <lineage>
        <taxon>Bacteria</taxon>
        <taxon>Bacillati</taxon>
        <taxon>Actinomycetota</taxon>
        <taxon>Actinomycetes</taxon>
        <taxon>Streptosporangiales</taxon>
        <taxon>Streptosporangiaceae</taxon>
        <taxon>Nonomuraea</taxon>
    </lineage>
</organism>
<feature type="domain" description="Acyltransferase 3" evidence="2">
    <location>
        <begin position="20"/>
        <end position="361"/>
    </location>
</feature>